<evidence type="ECO:0000313" key="16">
    <source>
        <dbReference type="Proteomes" id="UP000253551"/>
    </source>
</evidence>
<dbReference type="Proteomes" id="UP000253551">
    <property type="component" value="Unassembled WGS sequence"/>
</dbReference>
<dbReference type="InterPro" id="IPR000212">
    <property type="entry name" value="DNA_helicase_UvrD/REP"/>
</dbReference>
<comment type="caution">
    <text evidence="15">The sequence shown here is derived from an EMBL/GenBank/DDBJ whole genome shotgun (WGS) entry which is preliminary data.</text>
</comment>
<dbReference type="Gene3D" id="3.40.50.300">
    <property type="entry name" value="P-loop containing nucleotide triphosphate hydrolases"/>
    <property type="match status" value="3"/>
</dbReference>
<comment type="catalytic activity">
    <reaction evidence="8">
        <text>Couples ATP hydrolysis with the unwinding of duplex DNA by translocating in the 3'-5' direction.</text>
        <dbReference type="EC" id="5.6.2.4"/>
    </reaction>
</comment>
<dbReference type="GO" id="GO:0003677">
    <property type="term" value="F:DNA binding"/>
    <property type="evidence" value="ECO:0007669"/>
    <property type="project" value="UniProtKB-KW"/>
</dbReference>
<evidence type="ECO:0000259" key="13">
    <source>
        <dbReference type="PROSITE" id="PS51198"/>
    </source>
</evidence>
<dbReference type="SUPFAM" id="SSF52540">
    <property type="entry name" value="P-loop containing nucleoside triphosphate hydrolases"/>
    <property type="match status" value="1"/>
</dbReference>
<dbReference type="GO" id="GO:0000725">
    <property type="term" value="P:recombinational repair"/>
    <property type="evidence" value="ECO:0007669"/>
    <property type="project" value="TreeGrafter"/>
</dbReference>
<feature type="compositionally biased region" description="Basic and acidic residues" evidence="12">
    <location>
        <begin position="790"/>
        <end position="801"/>
    </location>
</feature>
<evidence type="ECO:0000256" key="2">
    <source>
        <dbReference type="ARBA" id="ARBA00022741"/>
    </source>
</evidence>
<dbReference type="OrthoDB" id="1470711at2759"/>
<feature type="region of interest" description="Disordered" evidence="12">
    <location>
        <begin position="770"/>
        <end position="813"/>
    </location>
</feature>
<dbReference type="Pfam" id="PF00580">
    <property type="entry name" value="UvrD-helicase"/>
    <property type="match status" value="1"/>
</dbReference>
<keyword evidence="6" id="KW-0238">DNA-binding</keyword>
<dbReference type="EC" id="5.6.2.4" evidence="9"/>
<dbReference type="Gene3D" id="1.10.10.160">
    <property type="match status" value="1"/>
</dbReference>
<evidence type="ECO:0000259" key="14">
    <source>
        <dbReference type="PROSITE" id="PS51217"/>
    </source>
</evidence>
<evidence type="ECO:0000256" key="6">
    <source>
        <dbReference type="ARBA" id="ARBA00023125"/>
    </source>
</evidence>
<dbReference type="InterPro" id="IPR014017">
    <property type="entry name" value="DNA_helicase_UvrD-like_C"/>
</dbReference>
<evidence type="ECO:0000256" key="5">
    <source>
        <dbReference type="ARBA" id="ARBA00022840"/>
    </source>
</evidence>
<evidence type="ECO:0000256" key="8">
    <source>
        <dbReference type="ARBA" id="ARBA00034617"/>
    </source>
</evidence>
<evidence type="ECO:0000313" key="15">
    <source>
        <dbReference type="EMBL" id="RCI03582.1"/>
    </source>
</evidence>
<gene>
    <name evidence="15" type="ORF">CU098_003638</name>
</gene>
<comment type="similarity">
    <text evidence="1">Belongs to the helicase family. UvrD subfamily.</text>
</comment>
<evidence type="ECO:0000256" key="12">
    <source>
        <dbReference type="SAM" id="MobiDB-lite"/>
    </source>
</evidence>
<dbReference type="GO" id="GO:0016787">
    <property type="term" value="F:hydrolase activity"/>
    <property type="evidence" value="ECO:0007669"/>
    <property type="project" value="UniProtKB-UniRule"/>
</dbReference>
<dbReference type="InterPro" id="IPR014016">
    <property type="entry name" value="UvrD-like_ATP-bd"/>
</dbReference>
<dbReference type="STRING" id="4846.A0A367KP13"/>
<keyword evidence="16" id="KW-1185">Reference proteome</keyword>
<comment type="catalytic activity">
    <reaction evidence="10">
        <text>ATP + H2O = ADP + phosphate + H(+)</text>
        <dbReference type="Rhea" id="RHEA:13065"/>
        <dbReference type="ChEBI" id="CHEBI:15377"/>
        <dbReference type="ChEBI" id="CHEBI:15378"/>
        <dbReference type="ChEBI" id="CHEBI:30616"/>
        <dbReference type="ChEBI" id="CHEBI:43474"/>
        <dbReference type="ChEBI" id="CHEBI:456216"/>
        <dbReference type="EC" id="5.6.2.4"/>
    </reaction>
</comment>
<dbReference type="InterPro" id="IPR013986">
    <property type="entry name" value="DExx_box_DNA_helicase_dom_sf"/>
</dbReference>
<keyword evidence="3 11" id="KW-0378">Hydrolase</keyword>
<dbReference type="Pfam" id="PF13361">
    <property type="entry name" value="UvrD_C"/>
    <property type="match status" value="1"/>
</dbReference>
<dbReference type="CDD" id="cd17932">
    <property type="entry name" value="DEXQc_UvrD"/>
    <property type="match status" value="1"/>
</dbReference>
<dbReference type="AlphaFoldDB" id="A0A367KP13"/>
<proteinExistence type="inferred from homology"/>
<evidence type="ECO:0000256" key="3">
    <source>
        <dbReference type="ARBA" id="ARBA00022801"/>
    </source>
</evidence>
<reference evidence="15 16" key="1">
    <citation type="journal article" date="2018" name="G3 (Bethesda)">
        <title>Phylogenetic and Phylogenomic Definition of Rhizopus Species.</title>
        <authorList>
            <person name="Gryganskyi A.P."/>
            <person name="Golan J."/>
            <person name="Dolatabadi S."/>
            <person name="Mondo S."/>
            <person name="Robb S."/>
            <person name="Idnurm A."/>
            <person name="Muszewska A."/>
            <person name="Steczkiewicz K."/>
            <person name="Masonjones S."/>
            <person name="Liao H.L."/>
            <person name="Gajdeczka M.T."/>
            <person name="Anike F."/>
            <person name="Vuek A."/>
            <person name="Anishchenko I.M."/>
            <person name="Voigt K."/>
            <person name="de Hoog G.S."/>
            <person name="Smith M.E."/>
            <person name="Heitman J."/>
            <person name="Vilgalys R."/>
            <person name="Stajich J.E."/>
        </authorList>
    </citation>
    <scope>NUCLEOTIDE SEQUENCE [LARGE SCALE GENOMIC DNA]</scope>
    <source>
        <strain evidence="15 16">LSU 92-RS-03</strain>
    </source>
</reference>
<keyword evidence="4 11" id="KW-0347">Helicase</keyword>
<dbReference type="PANTHER" id="PTHR11070">
    <property type="entry name" value="UVRD / RECB / PCRA DNA HELICASE FAMILY MEMBER"/>
    <property type="match status" value="1"/>
</dbReference>
<evidence type="ECO:0000256" key="7">
    <source>
        <dbReference type="ARBA" id="ARBA00023235"/>
    </source>
</evidence>
<keyword evidence="2 11" id="KW-0547">Nucleotide-binding</keyword>
<dbReference type="PANTHER" id="PTHR11070:SF2">
    <property type="entry name" value="ATP-DEPENDENT DNA HELICASE SRS2"/>
    <property type="match status" value="1"/>
</dbReference>
<evidence type="ECO:0000256" key="1">
    <source>
        <dbReference type="ARBA" id="ARBA00009922"/>
    </source>
</evidence>
<dbReference type="GO" id="GO:0005524">
    <property type="term" value="F:ATP binding"/>
    <property type="evidence" value="ECO:0007669"/>
    <property type="project" value="UniProtKB-UniRule"/>
</dbReference>
<dbReference type="PROSITE" id="PS51217">
    <property type="entry name" value="UVRD_HELICASE_CTER"/>
    <property type="match status" value="1"/>
</dbReference>
<dbReference type="EMBL" id="PJQM01000965">
    <property type="protein sequence ID" value="RCI03582.1"/>
    <property type="molecule type" value="Genomic_DNA"/>
</dbReference>
<protein>
    <recommendedName>
        <fullName evidence="9">DNA 3'-5' helicase</fullName>
        <ecNumber evidence="9">5.6.2.4</ecNumber>
    </recommendedName>
</protein>
<dbReference type="GO" id="GO:0005634">
    <property type="term" value="C:nucleus"/>
    <property type="evidence" value="ECO:0007669"/>
    <property type="project" value="TreeGrafter"/>
</dbReference>
<feature type="domain" description="UvrD-like helicase C-terminal" evidence="14">
    <location>
        <begin position="300"/>
        <end position="615"/>
    </location>
</feature>
<dbReference type="GO" id="GO:0043138">
    <property type="term" value="F:3'-5' DNA helicase activity"/>
    <property type="evidence" value="ECO:0007669"/>
    <property type="project" value="UniProtKB-EC"/>
</dbReference>
<dbReference type="Gene3D" id="1.10.486.10">
    <property type="entry name" value="PCRA, domain 4"/>
    <property type="match status" value="2"/>
</dbReference>
<name>A0A367KP13_RHIST</name>
<evidence type="ECO:0000256" key="10">
    <source>
        <dbReference type="ARBA" id="ARBA00048988"/>
    </source>
</evidence>
<feature type="binding site" evidence="11">
    <location>
        <begin position="35"/>
        <end position="42"/>
    </location>
    <ligand>
        <name>ATP</name>
        <dbReference type="ChEBI" id="CHEBI:30616"/>
    </ligand>
</feature>
<feature type="compositionally biased region" description="Polar residues" evidence="12">
    <location>
        <begin position="771"/>
        <end position="789"/>
    </location>
</feature>
<keyword evidence="5 11" id="KW-0067">ATP-binding</keyword>
<dbReference type="InterPro" id="IPR027417">
    <property type="entry name" value="P-loop_NTPase"/>
</dbReference>
<evidence type="ECO:0000256" key="4">
    <source>
        <dbReference type="ARBA" id="ARBA00022806"/>
    </source>
</evidence>
<evidence type="ECO:0000256" key="11">
    <source>
        <dbReference type="PROSITE-ProRule" id="PRU00560"/>
    </source>
</evidence>
<organism evidence="15 16">
    <name type="scientific">Rhizopus stolonifer</name>
    <name type="common">Rhizopus nigricans</name>
    <dbReference type="NCBI Taxonomy" id="4846"/>
    <lineage>
        <taxon>Eukaryota</taxon>
        <taxon>Fungi</taxon>
        <taxon>Fungi incertae sedis</taxon>
        <taxon>Mucoromycota</taxon>
        <taxon>Mucoromycotina</taxon>
        <taxon>Mucoromycetes</taxon>
        <taxon>Mucorales</taxon>
        <taxon>Mucorineae</taxon>
        <taxon>Rhizopodaceae</taxon>
        <taxon>Rhizopus</taxon>
    </lineage>
</organism>
<dbReference type="PROSITE" id="PS51198">
    <property type="entry name" value="UVRD_HELICASE_ATP_BIND"/>
    <property type="match status" value="1"/>
</dbReference>
<feature type="domain" description="UvrD-like helicase ATP-binding" evidence="13">
    <location>
        <begin position="14"/>
        <end position="299"/>
    </location>
</feature>
<accession>A0A367KP13</accession>
<keyword evidence="7" id="KW-0413">Isomerase</keyword>
<sequence>MTTLEKEKLSQFIETLNSVQKESVLSDATTLQILAGPGSGKTRVLTCRVAHLVIEKGVSPKDIIVVTFTNKAANEMKKRLFQLIGEMKTSSLLIGTFHSICCRLLRRHGQAVGLKSDFTIADNTVSEQIIETIRNDEEISNSISDFVQNKMKTGAILGIISSAKSKRKDYVQLQKESDKDYLKEVGIIYREYEIRLKKLNLVDFDNLLMKCCDLLEKKTDVLPNIKCILVDEYQDTNIIQYDLIKLMMAQINIKTVTIVGDPDQSIFGWRSAEPKNFGKMAEEFKETEAINLEQNYRSTASILGSALHVIKQDPDRLDKSLYTDNPGGIPISIITVYDQTKQADFVASEIRKVINYSKGLIQYKDIAVLMRMNFISNDIEMAFRNHKIPHVVVGGDRFFGRMEVKDIISYLEFIYNPSNTLAFQRIINVPKRGIGDATLKKLTELNNSQGTDLLATLITIFVKTCVQVREMIRDKDSVADMLAYIVKEIEYEDYLKSNYFQDHVARLENVGQLINIATEKPVLTEEVDDFLDNDDIQLIEGEEPDDIEEVDMTLIIKEEEEEHIEPVEVLEDEGVMSTDPVAEFLEFCTLCSNQKEQEEAEGGKVTIGTIHASKGLEWPCVFIVSCSEGIIPHSRANDLNEEGRLLYVGMTRSKFLLYCISPKMRQQFGDYISSEKSRYLDDMDTNLFVNKAPDWDNDVRDMLATTLGKPKPSPDDTLVTKKDGRNKKSFHEYSSSQPVYNDVRFGIHGSKVDLASMGGFTSAMTMHEPYYSSSQPTKRSKTMYSMSQFRDSKEKNTENKKNAKKRNYFKDYL</sequence>
<feature type="region of interest" description="Disordered" evidence="12">
    <location>
        <begin position="705"/>
        <end position="733"/>
    </location>
</feature>
<feature type="compositionally biased region" description="Basic and acidic residues" evidence="12">
    <location>
        <begin position="712"/>
        <end position="723"/>
    </location>
</feature>
<evidence type="ECO:0000256" key="9">
    <source>
        <dbReference type="ARBA" id="ARBA00034808"/>
    </source>
</evidence>